<keyword evidence="2" id="KW-0813">Transport</keyword>
<feature type="domain" description="Cation/H+ exchanger transmembrane" evidence="12">
    <location>
        <begin position="207"/>
        <end position="590"/>
    </location>
</feature>
<dbReference type="EMBL" id="HBIZ01001064">
    <property type="protein sequence ID" value="CAE0748029.1"/>
    <property type="molecule type" value="Transcribed_RNA"/>
</dbReference>
<feature type="transmembrane region" description="Helical" evidence="11">
    <location>
        <begin position="393"/>
        <end position="417"/>
    </location>
</feature>
<evidence type="ECO:0000256" key="3">
    <source>
        <dbReference type="ARBA" id="ARBA00022475"/>
    </source>
</evidence>
<feature type="region of interest" description="Disordered" evidence="10">
    <location>
        <begin position="968"/>
        <end position="996"/>
    </location>
</feature>
<feature type="transmembrane region" description="Helical" evidence="11">
    <location>
        <begin position="276"/>
        <end position="296"/>
    </location>
</feature>
<evidence type="ECO:0000256" key="9">
    <source>
        <dbReference type="ARBA" id="ARBA00023201"/>
    </source>
</evidence>
<organism evidence="13">
    <name type="scientific">Chrysotila carterae</name>
    <name type="common">Marine alga</name>
    <name type="synonym">Syracosphaera carterae</name>
    <dbReference type="NCBI Taxonomy" id="13221"/>
    <lineage>
        <taxon>Eukaryota</taxon>
        <taxon>Haptista</taxon>
        <taxon>Haptophyta</taxon>
        <taxon>Prymnesiophyceae</taxon>
        <taxon>Isochrysidales</taxon>
        <taxon>Isochrysidaceae</taxon>
        <taxon>Chrysotila</taxon>
    </lineage>
</organism>
<dbReference type="Pfam" id="PF00999">
    <property type="entry name" value="Na_H_Exchanger"/>
    <property type="match status" value="1"/>
</dbReference>
<dbReference type="GO" id="GO:0015386">
    <property type="term" value="F:potassium:proton antiporter activity"/>
    <property type="evidence" value="ECO:0007669"/>
    <property type="project" value="TreeGrafter"/>
</dbReference>
<dbReference type="PANTHER" id="PTHR10110:SF86">
    <property type="entry name" value="SODIUM_HYDROGEN EXCHANGER 7"/>
    <property type="match status" value="1"/>
</dbReference>
<dbReference type="GO" id="GO:0015385">
    <property type="term" value="F:sodium:proton antiporter activity"/>
    <property type="evidence" value="ECO:0007669"/>
    <property type="project" value="InterPro"/>
</dbReference>
<reference evidence="13" key="1">
    <citation type="submission" date="2021-01" db="EMBL/GenBank/DDBJ databases">
        <authorList>
            <person name="Corre E."/>
            <person name="Pelletier E."/>
            <person name="Niang G."/>
            <person name="Scheremetjew M."/>
            <person name="Finn R."/>
            <person name="Kale V."/>
            <person name="Holt S."/>
            <person name="Cochrane G."/>
            <person name="Meng A."/>
            <person name="Brown T."/>
            <person name="Cohen L."/>
        </authorList>
    </citation>
    <scope>NUCLEOTIDE SEQUENCE</scope>
    <source>
        <strain evidence="13">CCMP645</strain>
    </source>
</reference>
<evidence type="ECO:0000256" key="11">
    <source>
        <dbReference type="SAM" id="Phobius"/>
    </source>
</evidence>
<name>A0A7S4AYE0_CHRCT</name>
<keyword evidence="3" id="KW-1003">Cell membrane</keyword>
<dbReference type="GO" id="GO:0005886">
    <property type="term" value="C:plasma membrane"/>
    <property type="evidence" value="ECO:0007669"/>
    <property type="project" value="UniProtKB-SubCell"/>
</dbReference>
<feature type="transmembrane region" description="Helical" evidence="11">
    <location>
        <begin position="480"/>
        <end position="503"/>
    </location>
</feature>
<feature type="transmembrane region" description="Helical" evidence="11">
    <location>
        <begin position="59"/>
        <end position="79"/>
    </location>
</feature>
<gene>
    <name evidence="13" type="ORF">PCAR00345_LOCUS611</name>
</gene>
<feature type="transmembrane region" description="Helical" evidence="11">
    <location>
        <begin position="241"/>
        <end position="264"/>
    </location>
</feature>
<evidence type="ECO:0000256" key="10">
    <source>
        <dbReference type="SAM" id="MobiDB-lite"/>
    </source>
</evidence>
<feature type="transmembrane region" description="Helical" evidence="11">
    <location>
        <begin position="565"/>
        <end position="589"/>
    </location>
</feature>
<feature type="transmembrane region" description="Helical" evidence="11">
    <location>
        <begin position="438"/>
        <end position="460"/>
    </location>
</feature>
<evidence type="ECO:0000256" key="6">
    <source>
        <dbReference type="ARBA" id="ARBA00023053"/>
    </source>
</evidence>
<keyword evidence="4 11" id="KW-0812">Transmembrane</keyword>
<keyword evidence="7" id="KW-0406">Ion transport</keyword>
<keyword evidence="5 11" id="KW-1133">Transmembrane helix</keyword>
<protein>
    <recommendedName>
        <fullName evidence="12">Cation/H+ exchanger transmembrane domain-containing protein</fullName>
    </recommendedName>
</protein>
<accession>A0A7S4AYE0</accession>
<dbReference type="Gene3D" id="6.10.140.1330">
    <property type="match status" value="1"/>
</dbReference>
<feature type="transmembrane region" description="Helical" evidence="11">
    <location>
        <begin position="208"/>
        <end position="229"/>
    </location>
</feature>
<dbReference type="GO" id="GO:0098719">
    <property type="term" value="P:sodium ion import across plasma membrane"/>
    <property type="evidence" value="ECO:0007669"/>
    <property type="project" value="TreeGrafter"/>
</dbReference>
<proteinExistence type="predicted"/>
<evidence type="ECO:0000256" key="4">
    <source>
        <dbReference type="ARBA" id="ARBA00022692"/>
    </source>
</evidence>
<keyword evidence="8 11" id="KW-0472">Membrane</keyword>
<dbReference type="AlphaFoldDB" id="A0A7S4AYE0"/>
<sequence>MTEPQAREFLAGEGYSEAVIEELIKWGCPAKSCVRHWDILPVCEAEHSPDYTLYHHEELHWPIAFLSVGVLLGAFNRWILPKAMPYTVGLLIQGVIIGVIAEALHDDPKCPLAALDVSMYDVNRNNKIERTEWDHFNCQDCVVGSKCQQVVGCGDDCYNFDELDGTFRLTLMDTARIDDIADNGSLEPDELWTARCNLLRDLVNTADMAPHLLLLIFLPVLLFESAFSIDIGLVSAQFSSIVLLAFPGVVVASLLSALTIMLFSYLTPLGMLDFNAAWLIGTIISATDPVAVVALLKELGAPKTLAALIEGESLMNDGSAVVLYTFLFTWVEYGNDPPVTGNLGLEFLLVIGQMLVYGVLFGLVAGKVAAFMLRRLHNDMLAELSLIVGASYFIFWLCEVVMLSSSVLATVVFGFYLNKYRAAISADAIHFIEQVYKGLGHFFNTIIFLIAGVKLGIVIVEYRYFLLDPQWSVTLFFPVALAFMWVAVILVRFTTVALFFPILRLIGLGLSWQQAVILCWGGLRGAVSLALSVAVSHHIYSQETFGGPCVQRLDGSLPCRDTAFFTLYITLLVVLSTVTINGPTVAVFLDKLELTKLTDERKFMVNNATSHLADETSTLKERFSAETSARGENHHNLIKWDLVEEHSINRTHVTTYEIEDMETAAWREAIHLERSSYFEQLERGEMGEVAFETLETMLSVVEAQANQRAGHAELIALYLKISEKIIERLDNADGVGGKTDVLDFFSAIQLKAQSAIAFGAKRKLQLHFHVVMLNYEMALAWCKAQDHVHHALNPNGFDEFPLANALNKFDKTGNHVASKHRRFAEHLGVERLRQRKHDQANLGRKRDIYLRLRSIRQQQLRRMHAQMAKLKESPIDARVITATQTLRATRVNLVLQKNMVKSLMAEGEMTDLDGEKLVDLINKKMKQLHLKPSLLWAATEEEWASLAVQEEQEESWDFLPRLKEEQARLGDRGRTQSFPNLPSTHGSRHNGSQHAGFNFEESLDNLPLDDLPQRTAADL</sequence>
<evidence type="ECO:0000256" key="8">
    <source>
        <dbReference type="ARBA" id="ARBA00023136"/>
    </source>
</evidence>
<evidence type="ECO:0000256" key="5">
    <source>
        <dbReference type="ARBA" id="ARBA00022989"/>
    </source>
</evidence>
<keyword evidence="9" id="KW-0739">Sodium transport</keyword>
<dbReference type="GO" id="GO:0051453">
    <property type="term" value="P:regulation of intracellular pH"/>
    <property type="evidence" value="ECO:0007669"/>
    <property type="project" value="TreeGrafter"/>
</dbReference>
<feature type="transmembrane region" description="Helical" evidence="11">
    <location>
        <begin position="515"/>
        <end position="535"/>
    </location>
</feature>
<keyword evidence="6" id="KW-0915">Sodium</keyword>
<dbReference type="InterPro" id="IPR006153">
    <property type="entry name" value="Cation/H_exchanger_TM"/>
</dbReference>
<dbReference type="InterPro" id="IPR018422">
    <property type="entry name" value="Cation/H_exchanger_CPA1"/>
</dbReference>
<evidence type="ECO:0000256" key="1">
    <source>
        <dbReference type="ARBA" id="ARBA00004651"/>
    </source>
</evidence>
<dbReference type="PANTHER" id="PTHR10110">
    <property type="entry name" value="SODIUM/HYDROGEN EXCHANGER"/>
    <property type="match status" value="1"/>
</dbReference>
<evidence type="ECO:0000256" key="2">
    <source>
        <dbReference type="ARBA" id="ARBA00022448"/>
    </source>
</evidence>
<evidence type="ECO:0000259" key="12">
    <source>
        <dbReference type="Pfam" id="PF00999"/>
    </source>
</evidence>
<comment type="subcellular location">
    <subcellularLocation>
        <location evidence="1">Cell membrane</location>
        <topology evidence="1">Multi-pass membrane protein</topology>
    </subcellularLocation>
</comment>
<feature type="compositionally biased region" description="Polar residues" evidence="10">
    <location>
        <begin position="975"/>
        <end position="995"/>
    </location>
</feature>
<evidence type="ECO:0000256" key="7">
    <source>
        <dbReference type="ARBA" id="ARBA00023065"/>
    </source>
</evidence>
<evidence type="ECO:0000313" key="13">
    <source>
        <dbReference type="EMBL" id="CAE0748029.1"/>
    </source>
</evidence>
<feature type="transmembrane region" description="Helical" evidence="11">
    <location>
        <begin position="86"/>
        <end position="105"/>
    </location>
</feature>
<feature type="transmembrane region" description="Helical" evidence="11">
    <location>
        <begin position="347"/>
        <end position="373"/>
    </location>
</feature>